<dbReference type="Proteomes" id="UP001597508">
    <property type="component" value="Unassembled WGS sequence"/>
</dbReference>
<name>A0ABW5LRR6_9FLAO</name>
<dbReference type="PANTHER" id="PTHR14097">
    <property type="entry name" value="OXIDOREDUCTASE HTATIP2"/>
    <property type="match status" value="1"/>
</dbReference>
<evidence type="ECO:0000259" key="2">
    <source>
        <dbReference type="Pfam" id="PF01370"/>
    </source>
</evidence>
<dbReference type="PANTHER" id="PTHR14097:SF8">
    <property type="entry name" value="NAD(P)-BINDING DOMAIN-CONTAINING PROTEIN"/>
    <property type="match status" value="1"/>
</dbReference>
<dbReference type="EMBL" id="JBHULH010000001">
    <property type="protein sequence ID" value="MFD2566579.1"/>
    <property type="molecule type" value="Genomic_DNA"/>
</dbReference>
<dbReference type="InterPro" id="IPR036291">
    <property type="entry name" value="NAD(P)-bd_dom_sf"/>
</dbReference>
<dbReference type="InterPro" id="IPR001509">
    <property type="entry name" value="Epimerase_deHydtase"/>
</dbReference>
<dbReference type="Gene3D" id="3.40.50.720">
    <property type="entry name" value="NAD(P)-binding Rossmann-like Domain"/>
    <property type="match status" value="1"/>
</dbReference>
<evidence type="ECO:0000313" key="4">
    <source>
        <dbReference type="Proteomes" id="UP001597508"/>
    </source>
</evidence>
<evidence type="ECO:0000313" key="3">
    <source>
        <dbReference type="EMBL" id="MFD2566579.1"/>
    </source>
</evidence>
<reference evidence="4" key="1">
    <citation type="journal article" date="2019" name="Int. J. Syst. Evol. Microbiol.">
        <title>The Global Catalogue of Microorganisms (GCM) 10K type strain sequencing project: providing services to taxonomists for standard genome sequencing and annotation.</title>
        <authorList>
            <consortium name="The Broad Institute Genomics Platform"/>
            <consortium name="The Broad Institute Genome Sequencing Center for Infectious Disease"/>
            <person name="Wu L."/>
            <person name="Ma J."/>
        </authorList>
    </citation>
    <scope>NUCLEOTIDE SEQUENCE [LARGE SCALE GENOMIC DNA]</scope>
    <source>
        <strain evidence="4">KCTC 52127</strain>
    </source>
</reference>
<comment type="caution">
    <text evidence="3">The sequence shown here is derived from an EMBL/GenBank/DDBJ whole genome shotgun (WGS) entry which is preliminary data.</text>
</comment>
<proteinExistence type="predicted"/>
<evidence type="ECO:0000256" key="1">
    <source>
        <dbReference type="ARBA" id="ARBA00004370"/>
    </source>
</evidence>
<feature type="domain" description="NAD-dependent epimerase/dehydratase" evidence="2">
    <location>
        <begin position="4"/>
        <end position="113"/>
    </location>
</feature>
<dbReference type="Pfam" id="PF01370">
    <property type="entry name" value="Epimerase"/>
    <property type="match status" value="1"/>
</dbReference>
<gene>
    <name evidence="3" type="ORF">ACFSRZ_04300</name>
</gene>
<accession>A0ABW5LRR6</accession>
<organism evidence="3 4">
    <name type="scientific">Pseudotenacibaculum haliotis</name>
    <dbReference type="NCBI Taxonomy" id="1862138"/>
    <lineage>
        <taxon>Bacteria</taxon>
        <taxon>Pseudomonadati</taxon>
        <taxon>Bacteroidota</taxon>
        <taxon>Flavobacteriia</taxon>
        <taxon>Flavobacteriales</taxon>
        <taxon>Flavobacteriaceae</taxon>
        <taxon>Pseudotenacibaculum</taxon>
    </lineage>
</organism>
<protein>
    <submittedName>
        <fullName evidence="3">NAD-dependent epimerase/dehydratase family protein</fullName>
    </submittedName>
</protein>
<comment type="subcellular location">
    <subcellularLocation>
        <location evidence="1">Membrane</location>
    </subcellularLocation>
</comment>
<dbReference type="SUPFAM" id="SSF51735">
    <property type="entry name" value="NAD(P)-binding Rossmann-fold domains"/>
    <property type="match status" value="1"/>
</dbReference>
<keyword evidence="4" id="KW-1185">Reference proteome</keyword>
<sequence length="224" mass="25400">MKRVIVTGSTGMVGKGVLLECLESPYIAQILVVNRSSVNIKHPKLKEVLLNDFMQIDTVFEELKGYDACFHCMGVSAMGMSEVQYTHVTYDMTKKLVDILFDLNPEFTFNYVSGTGTDSTEKGRTMWARVKGKTENMIFTKGFLDAYAFRPGAIVPEKGIKSRTSWYQFFYIILRPFFPLMKRSKNITTTTNIGIAMIRSILEPIELKILFNKDINALATKEGM</sequence>
<dbReference type="RefSeq" id="WP_379665284.1">
    <property type="nucleotide sequence ID" value="NZ_JBHULH010000001.1"/>
</dbReference>